<dbReference type="AlphaFoldDB" id="A0AAN9NXJ5"/>
<dbReference type="EMBL" id="JAYMYS010000009">
    <property type="protein sequence ID" value="KAK7381194.1"/>
    <property type="molecule type" value="Genomic_DNA"/>
</dbReference>
<sequence>MEGSVSEESEGFPARMRKVARANAENDRVGRRCSGDKWSRIYVGLSRAVPTHPKHSLKRQCKIKSC</sequence>
<evidence type="ECO:0000313" key="1">
    <source>
        <dbReference type="EMBL" id="KAK7381194.1"/>
    </source>
</evidence>
<protein>
    <submittedName>
        <fullName evidence="1">Uncharacterized protein</fullName>
    </submittedName>
</protein>
<comment type="caution">
    <text evidence="1">The sequence shown here is derived from an EMBL/GenBank/DDBJ whole genome shotgun (WGS) entry which is preliminary data.</text>
</comment>
<reference evidence="1 2" key="1">
    <citation type="submission" date="2024-01" db="EMBL/GenBank/DDBJ databases">
        <title>The genomes of 5 underutilized Papilionoideae crops provide insights into root nodulation and disease resistanc.</title>
        <authorList>
            <person name="Jiang F."/>
        </authorList>
    </citation>
    <scope>NUCLEOTIDE SEQUENCE [LARGE SCALE GENOMIC DNA]</scope>
    <source>
        <strain evidence="1">DUOXIRENSHENG_FW03</strain>
        <tissue evidence="1">Leaves</tissue>
    </source>
</reference>
<accession>A0AAN9NXJ5</accession>
<dbReference type="Proteomes" id="UP001386955">
    <property type="component" value="Unassembled WGS sequence"/>
</dbReference>
<name>A0AAN9NXJ5_PSOTE</name>
<organism evidence="1 2">
    <name type="scientific">Psophocarpus tetragonolobus</name>
    <name type="common">Winged bean</name>
    <name type="synonym">Dolichos tetragonolobus</name>
    <dbReference type="NCBI Taxonomy" id="3891"/>
    <lineage>
        <taxon>Eukaryota</taxon>
        <taxon>Viridiplantae</taxon>
        <taxon>Streptophyta</taxon>
        <taxon>Embryophyta</taxon>
        <taxon>Tracheophyta</taxon>
        <taxon>Spermatophyta</taxon>
        <taxon>Magnoliopsida</taxon>
        <taxon>eudicotyledons</taxon>
        <taxon>Gunneridae</taxon>
        <taxon>Pentapetalae</taxon>
        <taxon>rosids</taxon>
        <taxon>fabids</taxon>
        <taxon>Fabales</taxon>
        <taxon>Fabaceae</taxon>
        <taxon>Papilionoideae</taxon>
        <taxon>50 kb inversion clade</taxon>
        <taxon>NPAAA clade</taxon>
        <taxon>indigoferoid/millettioid clade</taxon>
        <taxon>Phaseoleae</taxon>
        <taxon>Psophocarpus</taxon>
    </lineage>
</organism>
<proteinExistence type="predicted"/>
<gene>
    <name evidence="1" type="ORF">VNO78_33724</name>
</gene>
<keyword evidence="2" id="KW-1185">Reference proteome</keyword>
<evidence type="ECO:0000313" key="2">
    <source>
        <dbReference type="Proteomes" id="UP001386955"/>
    </source>
</evidence>